<evidence type="ECO:0000256" key="1">
    <source>
        <dbReference type="ARBA" id="ARBA00023002"/>
    </source>
</evidence>
<evidence type="ECO:0000259" key="2">
    <source>
        <dbReference type="Pfam" id="PF01266"/>
    </source>
</evidence>
<protein>
    <submittedName>
        <fullName evidence="3">NAD(P)/FAD-dependent oxidoreductase</fullName>
        <ecNumber evidence="3">1.-.-.-</ecNumber>
    </submittedName>
</protein>
<dbReference type="PANTHER" id="PTHR13847:SF281">
    <property type="entry name" value="FAD DEPENDENT OXIDOREDUCTASE DOMAIN-CONTAINING PROTEIN"/>
    <property type="match status" value="1"/>
</dbReference>
<accession>A0ABW0S8Y7</accession>
<reference evidence="4" key="1">
    <citation type="journal article" date="2019" name="Int. J. Syst. Evol. Microbiol.">
        <title>The Global Catalogue of Microorganisms (GCM) 10K type strain sequencing project: providing services to taxonomists for standard genome sequencing and annotation.</title>
        <authorList>
            <consortium name="The Broad Institute Genomics Platform"/>
            <consortium name="The Broad Institute Genome Sequencing Center for Infectious Disease"/>
            <person name="Wu L."/>
            <person name="Ma J."/>
        </authorList>
    </citation>
    <scope>NUCLEOTIDE SEQUENCE [LARGE SCALE GENOMIC DNA]</scope>
    <source>
        <strain evidence="4">KACC 11588</strain>
    </source>
</reference>
<dbReference type="EMBL" id="JBHSNA010000002">
    <property type="protein sequence ID" value="MFC5565364.1"/>
    <property type="molecule type" value="Genomic_DNA"/>
</dbReference>
<dbReference type="GO" id="GO:0016491">
    <property type="term" value="F:oxidoreductase activity"/>
    <property type="evidence" value="ECO:0007669"/>
    <property type="project" value="UniProtKB-KW"/>
</dbReference>
<dbReference type="InterPro" id="IPR036188">
    <property type="entry name" value="FAD/NAD-bd_sf"/>
</dbReference>
<proteinExistence type="predicted"/>
<comment type="caution">
    <text evidence="3">The sequence shown here is derived from an EMBL/GenBank/DDBJ whole genome shotgun (WGS) entry which is preliminary data.</text>
</comment>
<gene>
    <name evidence="3" type="ORF">ACFPOC_02920</name>
</gene>
<dbReference type="RefSeq" id="WP_209837722.1">
    <property type="nucleotide sequence ID" value="NZ_JAGGJP010000002.1"/>
</dbReference>
<dbReference type="PANTHER" id="PTHR13847">
    <property type="entry name" value="SARCOSINE DEHYDROGENASE-RELATED"/>
    <property type="match status" value="1"/>
</dbReference>
<dbReference type="Pfam" id="PF01266">
    <property type="entry name" value="DAO"/>
    <property type="match status" value="1"/>
</dbReference>
<feature type="domain" description="FAD dependent oxidoreductase" evidence="2">
    <location>
        <begin position="41"/>
        <end position="391"/>
    </location>
</feature>
<evidence type="ECO:0000313" key="4">
    <source>
        <dbReference type="Proteomes" id="UP001596056"/>
    </source>
</evidence>
<dbReference type="InterPro" id="IPR006076">
    <property type="entry name" value="FAD-dep_OxRdtase"/>
</dbReference>
<dbReference type="EC" id="1.-.-.-" evidence="3"/>
<organism evidence="3 4">
    <name type="scientific">Rubellimicrobium aerolatum</name>
    <dbReference type="NCBI Taxonomy" id="490979"/>
    <lineage>
        <taxon>Bacteria</taxon>
        <taxon>Pseudomonadati</taxon>
        <taxon>Pseudomonadota</taxon>
        <taxon>Alphaproteobacteria</taxon>
        <taxon>Rhodobacterales</taxon>
        <taxon>Roseobacteraceae</taxon>
        <taxon>Rubellimicrobium</taxon>
    </lineage>
</organism>
<sequence length="437" mass="46782">MPRDPLTRNDPVAGAYPASWYAASAEVSDPRAPLRGSHRADVAIVGAGYTGLWAAKVLAEAGLKPVVLEAHRVGWGASGRNGGQVGTGFNWDQRKLESRMGQGAARAVWDIAEAGKRQLRDFCAAHAPEARYLPGVAHGEYSPAEARDTREAAEHLARHYGYDAIEVMDRDRFRSLIRSPLYVGGVLDRGAGHVHPLRYALALARSAERAGAVIHEGSTVLGIDKGTPAVLRTAAGELRADHVILAGNGYMPDLDPQVAARVMPINSFIGATEPLGNRWTDILAEDIAVADSKFVVNYYRFSEDRRFLFGGRESYGLGFPRDIAGPLRQRLATLFPQLAGVRIEHVWGGTLGITMTRLPLLLRVAPNILSGGGFSGHGVALAGIAGRAMAEAILGQAGRFDALALLPTPRFPGGAVARAPLLTLAMTWYALRDRLGV</sequence>
<keyword evidence="4" id="KW-1185">Reference proteome</keyword>
<dbReference type="Proteomes" id="UP001596056">
    <property type="component" value="Unassembled WGS sequence"/>
</dbReference>
<dbReference type="SUPFAM" id="SSF51905">
    <property type="entry name" value="FAD/NAD(P)-binding domain"/>
    <property type="match status" value="1"/>
</dbReference>
<evidence type="ECO:0000313" key="3">
    <source>
        <dbReference type="EMBL" id="MFC5565364.1"/>
    </source>
</evidence>
<keyword evidence="1 3" id="KW-0560">Oxidoreductase</keyword>
<dbReference type="Gene3D" id="3.50.50.60">
    <property type="entry name" value="FAD/NAD(P)-binding domain"/>
    <property type="match status" value="1"/>
</dbReference>
<dbReference type="Gene3D" id="3.30.9.10">
    <property type="entry name" value="D-Amino Acid Oxidase, subunit A, domain 2"/>
    <property type="match status" value="1"/>
</dbReference>
<name>A0ABW0S8Y7_9RHOB</name>